<dbReference type="InterPro" id="IPR002037">
    <property type="entry name" value="Glyco_hydro_8"/>
</dbReference>
<dbReference type="Proteomes" id="UP001164706">
    <property type="component" value="Chromosome"/>
</dbReference>
<evidence type="ECO:0000256" key="5">
    <source>
        <dbReference type="ARBA" id="ARBA00022679"/>
    </source>
</evidence>
<evidence type="ECO:0000259" key="12">
    <source>
        <dbReference type="Pfam" id="PF13231"/>
    </source>
</evidence>
<dbReference type="GO" id="GO:0016763">
    <property type="term" value="F:pentosyltransferase activity"/>
    <property type="evidence" value="ECO:0007669"/>
    <property type="project" value="TreeGrafter"/>
</dbReference>
<keyword evidence="4" id="KW-0328">Glycosyltransferase</keyword>
<dbReference type="Pfam" id="PF13231">
    <property type="entry name" value="PMT_2"/>
    <property type="match status" value="1"/>
</dbReference>
<feature type="transmembrane region" description="Helical" evidence="11">
    <location>
        <begin position="203"/>
        <end position="223"/>
    </location>
</feature>
<feature type="transmembrane region" description="Helical" evidence="11">
    <location>
        <begin position="136"/>
        <end position="154"/>
    </location>
</feature>
<evidence type="ECO:0000256" key="10">
    <source>
        <dbReference type="ARBA" id="ARBA00023295"/>
    </source>
</evidence>
<dbReference type="InterPro" id="IPR038731">
    <property type="entry name" value="RgtA/B/C-like"/>
</dbReference>
<evidence type="ECO:0000256" key="11">
    <source>
        <dbReference type="SAM" id="Phobius"/>
    </source>
</evidence>
<dbReference type="GO" id="GO:0004553">
    <property type="term" value="F:hydrolase activity, hydrolyzing O-glycosyl compounds"/>
    <property type="evidence" value="ECO:0007669"/>
    <property type="project" value="InterPro"/>
</dbReference>
<feature type="domain" description="Glycosyltransferase RgtA/B/C/D-like" evidence="12">
    <location>
        <begin position="71"/>
        <end position="218"/>
    </location>
</feature>
<dbReference type="EMBL" id="CP113089">
    <property type="protein sequence ID" value="WAB82152.1"/>
    <property type="molecule type" value="Genomic_DNA"/>
</dbReference>
<feature type="transmembrane region" description="Helical" evidence="11">
    <location>
        <begin position="110"/>
        <end position="129"/>
    </location>
</feature>
<dbReference type="RefSeq" id="WP_267782050.1">
    <property type="nucleotide sequence ID" value="NZ_CP113089.1"/>
</dbReference>
<feature type="transmembrane region" description="Helical" evidence="11">
    <location>
        <begin position="87"/>
        <end position="104"/>
    </location>
</feature>
<evidence type="ECO:0000313" key="14">
    <source>
        <dbReference type="Proteomes" id="UP001164706"/>
    </source>
</evidence>
<keyword evidence="9 11" id="KW-0472">Membrane</keyword>
<evidence type="ECO:0000256" key="1">
    <source>
        <dbReference type="ARBA" id="ARBA00004651"/>
    </source>
</evidence>
<feature type="transmembrane region" description="Helical" evidence="11">
    <location>
        <begin position="279"/>
        <end position="298"/>
    </location>
</feature>
<keyword evidence="5" id="KW-0808">Transferase</keyword>
<keyword evidence="14" id="KW-1185">Reference proteome</keyword>
<evidence type="ECO:0000256" key="7">
    <source>
        <dbReference type="ARBA" id="ARBA00022801"/>
    </source>
</evidence>
<dbReference type="GO" id="GO:0005886">
    <property type="term" value="C:plasma membrane"/>
    <property type="evidence" value="ECO:0007669"/>
    <property type="project" value="UniProtKB-SubCell"/>
</dbReference>
<dbReference type="PANTHER" id="PTHR33908:SF11">
    <property type="entry name" value="MEMBRANE PROTEIN"/>
    <property type="match status" value="1"/>
</dbReference>
<dbReference type="Pfam" id="PF01270">
    <property type="entry name" value="Glyco_hydro_8"/>
    <property type="match status" value="1"/>
</dbReference>
<comment type="similarity">
    <text evidence="2">Belongs to the glycosyl hydrolase 8 (cellulase D) family.</text>
</comment>
<dbReference type="SUPFAM" id="SSF48208">
    <property type="entry name" value="Six-hairpin glycosidases"/>
    <property type="match status" value="1"/>
</dbReference>
<gene>
    <name evidence="13" type="ORF">OVN18_03860</name>
</gene>
<comment type="subcellular location">
    <subcellularLocation>
        <location evidence="1">Cell membrane</location>
        <topology evidence="1">Multi-pass membrane protein</topology>
    </subcellularLocation>
</comment>
<reference evidence="13" key="1">
    <citation type="submission" date="2022-11" db="EMBL/GenBank/DDBJ databases">
        <title>Description of Microcella daejonensis nov. sp, isolated from riverside soil.</title>
        <authorList>
            <person name="Molina K.M."/>
            <person name="Kim S.B."/>
        </authorList>
    </citation>
    <scope>NUCLEOTIDE SEQUENCE</scope>
    <source>
        <strain evidence="13">MMS21-STM12</strain>
    </source>
</reference>
<keyword evidence="3" id="KW-1003">Cell membrane</keyword>
<feature type="transmembrane region" description="Helical" evidence="11">
    <location>
        <begin position="303"/>
        <end position="322"/>
    </location>
</feature>
<feature type="transmembrane region" description="Helical" evidence="11">
    <location>
        <begin position="60"/>
        <end position="82"/>
    </location>
</feature>
<keyword evidence="7 13" id="KW-0378">Hydrolase</keyword>
<proteinExistence type="inferred from homology"/>
<evidence type="ECO:0000256" key="9">
    <source>
        <dbReference type="ARBA" id="ARBA00023136"/>
    </source>
</evidence>
<sequence>MLEILLVLGLIAFSAALHATNMFGYPYYENDEGTYLSRGWAFITSGQLDVYTYRYDHAPAGWMAIGAWLGLTGGDAVFGSFLQSGRVLMLLVHVAATALVYVIAKRMGNGSIAAGAIAVVIFAASPLGLYFQRRVLLDNLMALWLLVAIALLLRRHLTLTAVITSGLFFGIAVLTKLNAAFFGIGFLVLLWARSEPHQRKHALAMWLAFAGGLVLMFLVYALLNEELLPAPLGADGEPLRVSFIDTMLVQAGRGDFNWPWEQDSSFLQSLESWLVKDPMTPLLGLIGVVALAALALVLRRRSLFPLAMLLMMAGYAGFLMRGKIVIDLYVAPLVPLFAIAVGIAVGWMLTLVPWRALRAGAAVVLVTALLTGFSIAVPPKAAAVDETSNQLLAVEWVAENIDPSAIVVTDNFAYPALAQERGFENAQYFFTSEYDPELREVYADDWRNIDYLIVTHELIQQMSQGTIPVLREAFEHSVPVASFTRGTSSFIDLDSYISTNGDWARVYEVKDRNDVVLQDSWASFLDGFVYDYGRVADGAGITTSMDQALAMDAALEQGDEQWFRGIWQWTNDHLRYRSTDGLISWRWQTGADGEGELLANDTVCGADQRMIASLIRAGDAWPAAGDLVLEGRAMAADFWKRCVIEQDGLALVDSSADGSVDDNLINPSYFDPRLYRELAGALPQYDWMRLVDDGYVFLDRLAQERGTIPDWVVLTREGELESAEPLIGAGADDLGDDTLRIVPALLLDRAAGDTRADALLASIAPQIVAYDGVVDSFASGSTVAMLAQLGAIDADARSLYESEVVARYDADDGFWRAPASLTDHLTGWNWHRFQSLIPASAAIELE</sequence>
<dbReference type="KEGG" id="mdb:OVN18_03860"/>
<evidence type="ECO:0000256" key="6">
    <source>
        <dbReference type="ARBA" id="ARBA00022692"/>
    </source>
</evidence>
<keyword evidence="6 11" id="KW-0812">Transmembrane</keyword>
<evidence type="ECO:0000256" key="4">
    <source>
        <dbReference type="ARBA" id="ARBA00022676"/>
    </source>
</evidence>
<dbReference type="Gene3D" id="1.50.10.10">
    <property type="match status" value="1"/>
</dbReference>
<evidence type="ECO:0000256" key="3">
    <source>
        <dbReference type="ARBA" id="ARBA00022475"/>
    </source>
</evidence>
<organism evidence="13 14">
    <name type="scientific">Microcella daejeonensis</name>
    <dbReference type="NCBI Taxonomy" id="2994971"/>
    <lineage>
        <taxon>Bacteria</taxon>
        <taxon>Bacillati</taxon>
        <taxon>Actinomycetota</taxon>
        <taxon>Actinomycetes</taxon>
        <taxon>Micrococcales</taxon>
        <taxon>Microbacteriaceae</taxon>
        <taxon>Microcella</taxon>
    </lineage>
</organism>
<feature type="transmembrane region" description="Helical" evidence="11">
    <location>
        <begin position="328"/>
        <end position="349"/>
    </location>
</feature>
<accession>A0A9E8MMB5</accession>
<name>A0A9E8MMB5_9MICO</name>
<dbReference type="PANTHER" id="PTHR33908">
    <property type="entry name" value="MANNOSYLTRANSFERASE YKCB-RELATED"/>
    <property type="match status" value="1"/>
</dbReference>
<dbReference type="InterPro" id="IPR008928">
    <property type="entry name" value="6-hairpin_glycosidase_sf"/>
</dbReference>
<evidence type="ECO:0000256" key="8">
    <source>
        <dbReference type="ARBA" id="ARBA00022989"/>
    </source>
</evidence>
<dbReference type="GO" id="GO:0009103">
    <property type="term" value="P:lipopolysaccharide biosynthetic process"/>
    <property type="evidence" value="ECO:0007669"/>
    <property type="project" value="UniProtKB-ARBA"/>
</dbReference>
<evidence type="ECO:0000313" key="13">
    <source>
        <dbReference type="EMBL" id="WAB82152.1"/>
    </source>
</evidence>
<dbReference type="AlphaFoldDB" id="A0A9E8MMB5"/>
<protein>
    <submittedName>
        <fullName evidence="13">Glycosyl hydrolase family 8</fullName>
    </submittedName>
</protein>
<keyword evidence="10" id="KW-0326">Glycosidase</keyword>
<evidence type="ECO:0000256" key="2">
    <source>
        <dbReference type="ARBA" id="ARBA00009209"/>
    </source>
</evidence>
<feature type="transmembrane region" description="Helical" evidence="11">
    <location>
        <begin position="166"/>
        <end position="191"/>
    </location>
</feature>
<keyword evidence="8 11" id="KW-1133">Transmembrane helix</keyword>
<feature type="transmembrane region" description="Helical" evidence="11">
    <location>
        <begin position="356"/>
        <end position="377"/>
    </location>
</feature>
<dbReference type="InterPro" id="IPR050297">
    <property type="entry name" value="LipidA_mod_glycosyltrf_83"/>
</dbReference>
<dbReference type="InterPro" id="IPR012341">
    <property type="entry name" value="6hp_glycosidase-like_sf"/>
</dbReference>